<dbReference type="Pfam" id="PF00083">
    <property type="entry name" value="Sugar_tr"/>
    <property type="match status" value="1"/>
</dbReference>
<accession>A0ABP0H1S1</accession>
<reference evidence="5 6" key="1">
    <citation type="submission" date="2024-02" db="EMBL/GenBank/DDBJ databases">
        <authorList>
            <person name="Daric V."/>
            <person name="Darras S."/>
        </authorList>
    </citation>
    <scope>NUCLEOTIDE SEQUENCE [LARGE SCALE GENOMIC DNA]</scope>
</reference>
<proteinExistence type="predicted"/>
<comment type="subcellular location">
    <subcellularLocation>
        <location evidence="1">Membrane</location>
    </subcellularLocation>
</comment>
<sequence length="73" mass="8495">MEIFVSTLLGLPFLLIALIIPESPRWLFIKNKDKQGIKVSKLLARINKVELTDEIWQRAKEADEQLKAFPNFQ</sequence>
<organism evidence="5 6">
    <name type="scientific">Clavelina lepadiformis</name>
    <name type="common">Light-bulb sea squirt</name>
    <name type="synonym">Ascidia lepadiformis</name>
    <dbReference type="NCBI Taxonomy" id="159417"/>
    <lineage>
        <taxon>Eukaryota</taxon>
        <taxon>Metazoa</taxon>
        <taxon>Chordata</taxon>
        <taxon>Tunicata</taxon>
        <taxon>Ascidiacea</taxon>
        <taxon>Aplousobranchia</taxon>
        <taxon>Clavelinidae</taxon>
        <taxon>Clavelina</taxon>
    </lineage>
</organism>
<protein>
    <submittedName>
        <fullName evidence="5">Uncharacterized protein</fullName>
    </submittedName>
</protein>
<evidence type="ECO:0000313" key="5">
    <source>
        <dbReference type="EMBL" id="CAK8696964.1"/>
    </source>
</evidence>
<comment type="caution">
    <text evidence="5">The sequence shown here is derived from an EMBL/GenBank/DDBJ whole genome shotgun (WGS) entry which is preliminary data.</text>
</comment>
<keyword evidence="2" id="KW-0812">Transmembrane</keyword>
<keyword evidence="6" id="KW-1185">Reference proteome</keyword>
<keyword evidence="4" id="KW-0472">Membrane</keyword>
<name>A0ABP0H1S1_CLALP</name>
<evidence type="ECO:0000256" key="4">
    <source>
        <dbReference type="ARBA" id="ARBA00023136"/>
    </source>
</evidence>
<keyword evidence="3" id="KW-1133">Transmembrane helix</keyword>
<dbReference type="Proteomes" id="UP001642483">
    <property type="component" value="Unassembled WGS sequence"/>
</dbReference>
<dbReference type="InterPro" id="IPR036259">
    <property type="entry name" value="MFS_trans_sf"/>
</dbReference>
<gene>
    <name evidence="5" type="ORF">CVLEPA_LOCUS30258</name>
</gene>
<evidence type="ECO:0000256" key="1">
    <source>
        <dbReference type="ARBA" id="ARBA00004370"/>
    </source>
</evidence>
<evidence type="ECO:0000256" key="2">
    <source>
        <dbReference type="ARBA" id="ARBA00022692"/>
    </source>
</evidence>
<dbReference type="EMBL" id="CAWYQH010000163">
    <property type="protein sequence ID" value="CAK8696964.1"/>
    <property type="molecule type" value="Genomic_DNA"/>
</dbReference>
<evidence type="ECO:0000313" key="6">
    <source>
        <dbReference type="Proteomes" id="UP001642483"/>
    </source>
</evidence>
<evidence type="ECO:0000256" key="3">
    <source>
        <dbReference type="ARBA" id="ARBA00022989"/>
    </source>
</evidence>
<dbReference type="InterPro" id="IPR005828">
    <property type="entry name" value="MFS_sugar_transport-like"/>
</dbReference>
<dbReference type="Gene3D" id="1.20.1250.20">
    <property type="entry name" value="MFS general substrate transporter like domains"/>
    <property type="match status" value="1"/>
</dbReference>